<gene>
    <name evidence="1" type="ORF">NCTC10179_00107</name>
</gene>
<dbReference type="KEGG" id="mcou:NCTC10179_00107"/>
<accession>A0A449B5R6</accession>
<name>A0A449B5R6_9BACT</name>
<sequence>MNEKTLKTTCKNKGINFDKNGLIINDLFKNVKPFVAFYYGEYTFYLNMYTFENEVNTSAFEYKLSSLRPQMNKYVDTTNILVMDTEEFSLLYKSKEFEEISNLNFEDAKNIVNLLIHNFSENKFNYDITFQRVEINKDTMCPESKIIISTLEFEEDKYMLGIDIDHFLDHLGFIFEDLENATKEDFQAYIKHNKADWDLVFQKYNTLN</sequence>
<organism evidence="1 2">
    <name type="scientific">Mycoplasmopsis columboralis</name>
    <dbReference type="NCBI Taxonomy" id="171282"/>
    <lineage>
        <taxon>Bacteria</taxon>
        <taxon>Bacillati</taxon>
        <taxon>Mycoplasmatota</taxon>
        <taxon>Mycoplasmoidales</taxon>
        <taxon>Metamycoplasmataceae</taxon>
        <taxon>Mycoplasmopsis</taxon>
    </lineage>
</organism>
<dbReference type="AlphaFoldDB" id="A0A449B5R6"/>
<evidence type="ECO:0000313" key="2">
    <source>
        <dbReference type="Proteomes" id="UP000289497"/>
    </source>
</evidence>
<dbReference type="Proteomes" id="UP000289497">
    <property type="component" value="Chromosome"/>
</dbReference>
<dbReference type="OrthoDB" id="402919at2"/>
<dbReference type="NCBIfam" id="NF045891">
    <property type="entry name" value="ICE_Mbov_0400"/>
    <property type="match status" value="1"/>
</dbReference>
<dbReference type="RefSeq" id="WP_036435114.1">
    <property type="nucleotide sequence ID" value="NZ_LR215039.1"/>
</dbReference>
<evidence type="ECO:0000313" key="1">
    <source>
        <dbReference type="EMBL" id="VEU75950.1"/>
    </source>
</evidence>
<reference evidence="1 2" key="1">
    <citation type="submission" date="2019-01" db="EMBL/GenBank/DDBJ databases">
        <authorList>
            <consortium name="Pathogen Informatics"/>
        </authorList>
    </citation>
    <scope>NUCLEOTIDE SEQUENCE [LARGE SCALE GENOMIC DNA]</scope>
    <source>
        <strain evidence="1 2">NCTC10179</strain>
    </source>
</reference>
<proteinExistence type="predicted"/>
<protein>
    <submittedName>
        <fullName evidence="1">Uncharacterized protein</fullName>
    </submittedName>
</protein>
<keyword evidence="2" id="KW-1185">Reference proteome</keyword>
<dbReference type="EMBL" id="LR215039">
    <property type="protein sequence ID" value="VEU75950.1"/>
    <property type="molecule type" value="Genomic_DNA"/>
</dbReference>